<feature type="chain" id="PRO_5019502282" description="Fibronectin" evidence="11">
    <location>
        <begin position="28"/>
        <end position="2310"/>
    </location>
</feature>
<keyword evidence="5" id="KW-0130">Cell adhesion</keyword>
<feature type="domain" description="Fibronectin type-I" evidence="13">
    <location>
        <begin position="2178"/>
        <end position="2220"/>
    </location>
</feature>
<feature type="domain" description="Fibronectin type-I" evidence="13">
    <location>
        <begin position="214"/>
        <end position="258"/>
    </location>
</feature>
<feature type="compositionally biased region" description="Polar residues" evidence="10">
    <location>
        <begin position="1159"/>
        <end position="1168"/>
    </location>
</feature>
<evidence type="ECO:0000259" key="13">
    <source>
        <dbReference type="PROSITE" id="PS51091"/>
    </source>
</evidence>
<feature type="domain" description="Fibronectin type-I" evidence="13">
    <location>
        <begin position="2222"/>
        <end position="2262"/>
    </location>
</feature>
<evidence type="ECO:0000256" key="5">
    <source>
        <dbReference type="ARBA" id="ARBA00022889"/>
    </source>
</evidence>
<evidence type="ECO:0000256" key="3">
    <source>
        <dbReference type="ARBA" id="ARBA00022674"/>
    </source>
</evidence>
<feature type="domain" description="Fibronectin type-I" evidence="13">
    <location>
        <begin position="536"/>
        <end position="579"/>
    </location>
</feature>
<keyword evidence="2" id="KW-0011">Acute phase</keyword>
<feature type="domain" description="Fibronectin type-I" evidence="13">
    <location>
        <begin position="80"/>
        <end position="123"/>
    </location>
</feature>
<evidence type="ECO:0000259" key="12">
    <source>
        <dbReference type="PROSITE" id="PS50853"/>
    </source>
</evidence>
<dbReference type="PROSITE" id="PS00023">
    <property type="entry name" value="FN2_1"/>
    <property type="match status" value="1"/>
</dbReference>
<dbReference type="FunFam" id="2.10.70.10:FF:000004">
    <property type="entry name" value="Fibronectin 1"/>
    <property type="match status" value="2"/>
</dbReference>
<dbReference type="InterPro" id="IPR000083">
    <property type="entry name" value="Fibronectin_type1"/>
</dbReference>
<accession>A0A401P8J3</accession>
<feature type="disulfide bond" evidence="9">
    <location>
        <begin position="336"/>
        <end position="362"/>
    </location>
</feature>
<feature type="domain" description="Fibronectin type-III" evidence="12">
    <location>
        <begin position="1700"/>
        <end position="1790"/>
    </location>
</feature>
<dbReference type="GO" id="GO:0005201">
    <property type="term" value="F:extracellular matrix structural constituent"/>
    <property type="evidence" value="ECO:0007669"/>
    <property type="project" value="TreeGrafter"/>
</dbReference>
<dbReference type="SUPFAM" id="SSF57440">
    <property type="entry name" value="Kringle-like"/>
    <property type="match status" value="2"/>
</dbReference>
<feature type="domain" description="Fibronectin type-III" evidence="12">
    <location>
        <begin position="1246"/>
        <end position="1340"/>
    </location>
</feature>
<dbReference type="Gene3D" id="2.10.10.10">
    <property type="entry name" value="Fibronectin, type II, collagen-binding"/>
    <property type="match status" value="2"/>
</dbReference>
<feature type="signal peptide" evidence="11">
    <location>
        <begin position="1"/>
        <end position="27"/>
    </location>
</feature>
<dbReference type="GO" id="GO:0006953">
    <property type="term" value="P:acute-phase response"/>
    <property type="evidence" value="ECO:0007669"/>
    <property type="project" value="UniProtKB-KW"/>
</dbReference>
<feature type="domain" description="Fibronectin type-III" evidence="12">
    <location>
        <begin position="1610"/>
        <end position="1699"/>
    </location>
</feature>
<dbReference type="InterPro" id="IPR013783">
    <property type="entry name" value="Ig-like_fold"/>
</dbReference>
<dbReference type="Gene3D" id="2.10.70.10">
    <property type="entry name" value="Complement Module, domain 1"/>
    <property type="match status" value="12"/>
</dbReference>
<sequence length="2310" mass="254981">MPAGPWKMCHSTLRVFLLAVSLSAVSGQTFERNQNYCSDNGKVYHVNQQWERTYLGRVMICTCYGAGRGWSCESKPDVEEMCYDQYTGNQQRVGETWERPKDGMIWDCTCIGAGRGRISCTIANRCHEGGQSYKIGDTWRRPHETTGHMLECVCLGNGKGEWTCKPIAERCYDNVKGTSHVVGDTWERPYQGWMMMECTCLGEGSGRITCSSRNRCNDQDTQISYRIGDTWNKIDSQGNSLHCTCKGKGRGEWECEHYGSSLLSSDVDLNLKPKVQLVADKTQQCVSDGGSLYSNGMQWYKKQGLTRMLCTCLRNGVSCRELPTQTFGGNSNGQPCVFPFTFTGKTYESCTSDGRNDGTFWCSTTKHFDTDRSYSFCNEHAFTHIQSRGGNSNGALCHFPFLYNMVNYTECTSDGRRDNMKWCGTTANYDAEGMFGFCPMAETEEVCTNSEGVMYHIGDQWDKKHELGHMMRCTCNGNGRGEWTCIAHAQLRDQCVVDGVTYEVFQNFHKRHAEGHEMNCTCFGQGQGRWKCDAIDQCQDTDAQQFYQIGDMFPKQINGIQYMCQCFGQGIGKWSCLPQQAVPGTGPVHVLFTEAVNLTNTHPVKWNKHESIHISQYVLKWRPKHSMEQWREVTVPGNMFSYTLRDLRPGITYEGQLISKLLNNRRVVSKFEFTTSSMPLSPAEGMSEPLASEDRITESSVTESIKEVTSSSFVVSWVSASDTVSGYRIKYELSEDNAQPQYLDVPKTATSVSIPNLLPGRKYIVNVFEVTDQGQKLILTKTPTTAPDSPTKHTVEKVDDSSMTIKWSRPQAPITGYRVVYTPSMEGASSTEIILPSTTTNLTLGDLFPGVKYNISIYAVEENHESVPLIIQQGTTGTPQPVVVETPTNIGFTDVSPTKIIITWIPPITKITGYRLDILPLSIPNQPIIEVPGFTSNFIEITNLYPGTKYRFDVYGMNNDIESVPLVGEHTTQLDTPTNLTFKDITDTSAVLVWTPPQAKVTSYLLTWGPTLEAQPNRIKLGPAAPRHKLHQLTPGTVYVVTLTAKQDDLTSPMVHEVLTTPETMVPIPKFKTEVTETAIVLTWTPLPKTSFRVGVRSSQGGEKIQEITSDSGNITLSSLTPGTEYTISITLLENDKPRDSIVTKSVFTELSPPINVDVHSNQGNGEPTLSWEGGASPDITGYRVTSVPRKGEGGSMLEEFIDAKQTSWTPEKLIPGVEYDVSIYAIKNGKESRPVTTVITQAVPPPTRLRFNHVGEDSMRISWSPPTSVDLSSFLVSYNPVKGDSRGTDLTIAPTSSMVILADLLPGTEYIVKVYSVITESQSIPLVGRQRTGIDTPTGIDFSDTKATSFTVHWQPTRSLITGYRVRHHLSNGANPRDERVPSTRTSLQLTNLVPASEYVISISAFNGRRESLPLVGQHSTFSDSPTDLEFTQSTPTSLNIRWRPPPLNVKYYRVAFGESGGRGPVKEIRVPGGESTVTIPNLKPGTEYTVTLYAVTGRGDSPAISKPLVASEKTEIDPPTLLKVQPMNDKSMVISWKPPTAKVISYKITSTPKRGKGPVITRTVAGDATEVTLEGLEPNTKYSVSVEAQGEHGESVQLIETSDTSIDRPKGLTFTDVEVDSIRLAWERPEGQVTAYRVTYSSPKDGLRELLPSPHFRDDSAELVGLRPGTEYTVQVYAMYDAQESTPLIGIQSTAIASPTDLEFVQVTPTSMTISWHAPNAPVTGYLVLVKPREKNGPSKELKLAPENTSATVSGLMVATKYNILVSAIKNELTSKPLQGIKATLDNVSSPRRIRISGVTETSITLQWRTKSEIITGFQVDAVPSSGSGIVQRTVGPDQRTFTLTGLLPGTEYNINIYTLSGDSRSPPSTVTARTAIDSPSNLRFISKTPSSILFTWQRPTAQITGYFITYNAMGEHPLELDPQPTDKAKEAMITGLQPGTEYTILIRAVHDSLQSEPLSGKETTGWEGDKRPSIDSGTKPGDSGEKSPISPPIYQPNMKTHGKTQTSTFHSQGIKFEEGDLPNGPEHQPEEAEITPSGEVRQPKTIVSWTPTTLALEYLVTCNPVGNKDQTFQLRVPGTSTYAVLPNLVSGGKYNIVVEALDGTGKQKILQDVITVGNASPETSTIISDGSCFDTTTNTHYTIGQEWERMSETGYKLWCRCAGYGSGHFKCESSKWCHDNGMNYRIGEKWDRHSESGQMLSCICKGNGKGEFNCEPHEDTCYDEGNVYNMGEQWQKEYLGAICTCNCLGGQQGWRCSNCHKPGVYPPLGGTGSLLPDDSGHTPEYTMVKHGSKYITCPVECLAADRE</sequence>
<dbReference type="GO" id="GO:0007044">
    <property type="term" value="P:cell-substrate junction assembly"/>
    <property type="evidence" value="ECO:0007669"/>
    <property type="project" value="TreeGrafter"/>
</dbReference>
<dbReference type="InterPro" id="IPR036116">
    <property type="entry name" value="FN3_sf"/>
</dbReference>
<evidence type="ECO:0000313" key="16">
    <source>
        <dbReference type="Proteomes" id="UP000288216"/>
    </source>
</evidence>
<organism evidence="15 16">
    <name type="scientific">Scyliorhinus torazame</name>
    <name type="common">Cloudy catshark</name>
    <name type="synonym">Catulus torazame</name>
    <dbReference type="NCBI Taxonomy" id="75743"/>
    <lineage>
        <taxon>Eukaryota</taxon>
        <taxon>Metazoa</taxon>
        <taxon>Chordata</taxon>
        <taxon>Craniata</taxon>
        <taxon>Vertebrata</taxon>
        <taxon>Chondrichthyes</taxon>
        <taxon>Elasmobranchii</taxon>
        <taxon>Galeomorphii</taxon>
        <taxon>Galeoidea</taxon>
        <taxon>Carcharhiniformes</taxon>
        <taxon>Scyliorhinidae</taxon>
        <taxon>Scyliorhinus</taxon>
    </lineage>
</organism>
<dbReference type="PROSITE" id="PS01253">
    <property type="entry name" value="FN1_1"/>
    <property type="match status" value="3"/>
</dbReference>
<feature type="domain" description="Fibronectin type-III" evidence="12">
    <location>
        <begin position="697"/>
        <end position="785"/>
    </location>
</feature>
<dbReference type="InterPro" id="IPR036943">
    <property type="entry name" value="FN_type2_sf"/>
</dbReference>
<dbReference type="Gene3D" id="2.60.40.10">
    <property type="entry name" value="Immunoglobulins"/>
    <property type="match status" value="16"/>
</dbReference>
<dbReference type="FunFam" id="2.10.70.10:FF:000018">
    <property type="entry name" value="Fibronectin 1"/>
    <property type="match status" value="1"/>
</dbReference>
<evidence type="ECO:0000259" key="14">
    <source>
        <dbReference type="PROSITE" id="PS51092"/>
    </source>
</evidence>
<keyword evidence="6" id="KW-0133">Cell shape</keyword>
<comment type="caution">
    <text evidence="15">The sequence shown here is derived from an EMBL/GenBank/DDBJ whole genome shotgun (WGS) entry which is preliminary data.</text>
</comment>
<reference evidence="15 16" key="1">
    <citation type="journal article" date="2018" name="Nat. Ecol. Evol.">
        <title>Shark genomes provide insights into elasmobranch evolution and the origin of vertebrates.</title>
        <authorList>
            <person name="Hara Y"/>
            <person name="Yamaguchi K"/>
            <person name="Onimaru K"/>
            <person name="Kadota M"/>
            <person name="Koyanagi M"/>
            <person name="Keeley SD"/>
            <person name="Tatsumi K"/>
            <person name="Tanaka K"/>
            <person name="Motone F"/>
            <person name="Kageyama Y"/>
            <person name="Nozu R"/>
            <person name="Adachi N"/>
            <person name="Nishimura O"/>
            <person name="Nakagawa R"/>
            <person name="Tanegashima C"/>
            <person name="Kiyatake I"/>
            <person name="Matsumoto R"/>
            <person name="Murakumo K"/>
            <person name="Nishida K"/>
            <person name="Terakita A"/>
            <person name="Kuratani S"/>
            <person name="Sato K"/>
            <person name="Hyodo S Kuraku.S."/>
        </authorList>
    </citation>
    <scope>NUCLEOTIDE SEQUENCE [LARGE SCALE GENOMIC DNA]</scope>
</reference>
<dbReference type="SUPFAM" id="SSF49265">
    <property type="entry name" value="Fibronectin type III"/>
    <property type="match status" value="9"/>
</dbReference>
<feature type="domain" description="Fibronectin type-I" evidence="13">
    <location>
        <begin position="445"/>
        <end position="488"/>
    </location>
</feature>
<keyword evidence="7 9" id="KW-1015">Disulfide bond</keyword>
<feature type="domain" description="Fibronectin type-I" evidence="13">
    <location>
        <begin position="124"/>
        <end position="167"/>
    </location>
</feature>
<evidence type="ECO:0000256" key="1">
    <source>
        <dbReference type="ARBA" id="ARBA00020368"/>
    </source>
</evidence>
<dbReference type="STRING" id="75743.A0A401P8J3"/>
<dbReference type="SMART" id="SM00060">
    <property type="entry name" value="FN3"/>
    <property type="match status" value="16"/>
</dbReference>
<dbReference type="SUPFAM" id="SSF57603">
    <property type="entry name" value="FnI-like domain"/>
    <property type="match status" value="12"/>
</dbReference>
<feature type="region of interest" description="Disordered" evidence="10">
    <location>
        <begin position="1158"/>
        <end position="1178"/>
    </location>
</feature>
<dbReference type="GO" id="GO:0007507">
    <property type="term" value="P:heart development"/>
    <property type="evidence" value="ECO:0007669"/>
    <property type="project" value="TreeGrafter"/>
</dbReference>
<protein>
    <recommendedName>
        <fullName evidence="1">Fibronectin</fullName>
    </recommendedName>
</protein>
<dbReference type="PROSITE" id="PS51092">
    <property type="entry name" value="FN2_2"/>
    <property type="match status" value="2"/>
</dbReference>
<feature type="domain" description="Fibronectin type-III" evidence="12">
    <location>
        <begin position="2031"/>
        <end position="2126"/>
    </location>
</feature>
<dbReference type="PANTHER" id="PTHR46708">
    <property type="entry name" value="TENASCIN"/>
    <property type="match status" value="1"/>
</dbReference>
<dbReference type="Pfam" id="PF00040">
    <property type="entry name" value="fn2"/>
    <property type="match status" value="2"/>
</dbReference>
<dbReference type="PROSITE" id="PS50853">
    <property type="entry name" value="FN3"/>
    <property type="match status" value="14"/>
</dbReference>
<dbReference type="GO" id="GO:0007160">
    <property type="term" value="P:cell-matrix adhesion"/>
    <property type="evidence" value="ECO:0007669"/>
    <property type="project" value="TreeGrafter"/>
</dbReference>
<keyword evidence="4" id="KW-0677">Repeat</keyword>
<evidence type="ECO:0000256" key="4">
    <source>
        <dbReference type="ARBA" id="ARBA00022737"/>
    </source>
</evidence>
<feature type="domain" description="Fibronectin type-II" evidence="14">
    <location>
        <begin position="392"/>
        <end position="440"/>
    </location>
</feature>
<evidence type="ECO:0000256" key="6">
    <source>
        <dbReference type="ARBA" id="ARBA00022960"/>
    </source>
</evidence>
<feature type="domain" description="Fibronectin type-III" evidence="12">
    <location>
        <begin position="976"/>
        <end position="1067"/>
    </location>
</feature>
<dbReference type="InterPro" id="IPR013806">
    <property type="entry name" value="Kringle-like"/>
</dbReference>
<dbReference type="CDD" id="cd00061">
    <property type="entry name" value="FN1"/>
    <property type="match status" value="9"/>
</dbReference>
<dbReference type="FunFam" id="2.10.10.10:FF:000001">
    <property type="entry name" value="Fibronectin 1a isoform 1"/>
    <property type="match status" value="2"/>
</dbReference>
<dbReference type="PROSITE" id="PS51091">
    <property type="entry name" value="FN1_2"/>
    <property type="match status" value="11"/>
</dbReference>
<feature type="domain" description="Fibronectin type-I" evidence="13">
    <location>
        <begin position="35"/>
        <end position="75"/>
    </location>
</feature>
<feature type="domain" description="Fibronectin type-III" evidence="12">
    <location>
        <begin position="1883"/>
        <end position="1971"/>
    </location>
</feature>
<feature type="domain" description="Fibronectin type-III" evidence="12">
    <location>
        <begin position="1792"/>
        <end position="1882"/>
    </location>
</feature>
<evidence type="ECO:0000256" key="7">
    <source>
        <dbReference type="ARBA" id="ARBA00023157"/>
    </source>
</evidence>
<dbReference type="PRINTS" id="PR00013">
    <property type="entry name" value="FNTYPEII"/>
</dbReference>
<dbReference type="InterPro" id="IPR000562">
    <property type="entry name" value="FN_type2_dom"/>
</dbReference>
<dbReference type="Pfam" id="PF00039">
    <property type="entry name" value="fn1"/>
    <property type="match status" value="10"/>
</dbReference>
<feature type="domain" description="Fibronectin type-I" evidence="13">
    <location>
        <begin position="493"/>
        <end position="535"/>
    </location>
</feature>
<dbReference type="OrthoDB" id="261433at2759"/>
<feature type="domain" description="Fibronectin type-III" evidence="12">
    <location>
        <begin position="786"/>
        <end position="881"/>
    </location>
</feature>
<feature type="disulfide bond" evidence="9">
    <location>
        <begin position="397"/>
        <end position="423"/>
    </location>
</feature>
<evidence type="ECO:0000256" key="9">
    <source>
        <dbReference type="PROSITE-ProRule" id="PRU00479"/>
    </source>
</evidence>
<dbReference type="GO" id="GO:0007399">
    <property type="term" value="P:nervous system development"/>
    <property type="evidence" value="ECO:0007669"/>
    <property type="project" value="TreeGrafter"/>
</dbReference>
<dbReference type="InterPro" id="IPR050991">
    <property type="entry name" value="ECM_Regulatory_Proteins"/>
</dbReference>
<dbReference type="GO" id="GO:0008360">
    <property type="term" value="P:regulation of cell shape"/>
    <property type="evidence" value="ECO:0007669"/>
    <property type="project" value="UniProtKB-KW"/>
</dbReference>
<feature type="domain" description="Fibronectin type-II" evidence="14">
    <location>
        <begin position="331"/>
        <end position="379"/>
    </location>
</feature>
<dbReference type="GO" id="GO:0005615">
    <property type="term" value="C:extracellular space"/>
    <property type="evidence" value="ECO:0007669"/>
    <property type="project" value="UniProtKB-ARBA"/>
</dbReference>
<feature type="disulfide bond" evidence="9">
    <location>
        <begin position="411"/>
        <end position="438"/>
    </location>
</feature>
<evidence type="ECO:0000256" key="2">
    <source>
        <dbReference type="ARBA" id="ARBA00022486"/>
    </source>
</evidence>
<keyword evidence="3" id="KW-0358">Heparin-binding</keyword>
<feature type="domain" description="Fibronectin type-III" evidence="12">
    <location>
        <begin position="1522"/>
        <end position="1609"/>
    </location>
</feature>
<dbReference type="Pfam" id="PF00041">
    <property type="entry name" value="fn3"/>
    <property type="match status" value="15"/>
</dbReference>
<dbReference type="SMART" id="SM00058">
    <property type="entry name" value="FN1"/>
    <property type="match status" value="12"/>
</dbReference>
<dbReference type="OMA" id="EPHASTC"/>
<feature type="disulfide bond" evidence="9">
    <location>
        <begin position="350"/>
        <end position="377"/>
    </location>
</feature>
<evidence type="ECO:0000256" key="10">
    <source>
        <dbReference type="SAM" id="MobiDB-lite"/>
    </source>
</evidence>
<dbReference type="FunFam" id="2.60.40.10:FF:000227">
    <property type="entry name" value="Fibronectin isoform X1"/>
    <property type="match status" value="1"/>
</dbReference>
<feature type="domain" description="Fibronectin type-III" evidence="12">
    <location>
        <begin position="586"/>
        <end position="679"/>
    </location>
</feature>
<dbReference type="Proteomes" id="UP000288216">
    <property type="component" value="Unassembled WGS sequence"/>
</dbReference>
<feature type="domain" description="Fibronectin type-I" evidence="13">
    <location>
        <begin position="2133"/>
        <end position="2177"/>
    </location>
</feature>
<evidence type="ECO:0000256" key="11">
    <source>
        <dbReference type="SAM" id="SignalP"/>
    </source>
</evidence>
<dbReference type="EMBL" id="BFAA01005992">
    <property type="protein sequence ID" value="GCB69400.1"/>
    <property type="molecule type" value="Genomic_DNA"/>
</dbReference>
<dbReference type="GO" id="GO:0005178">
    <property type="term" value="F:integrin binding"/>
    <property type="evidence" value="ECO:0007669"/>
    <property type="project" value="TreeGrafter"/>
</dbReference>
<keyword evidence="8" id="KW-0325">Glycoprotein</keyword>
<dbReference type="PANTHER" id="PTHR46708:SF8">
    <property type="entry name" value="FIBRONECTIN"/>
    <property type="match status" value="1"/>
</dbReference>
<name>A0A401P8J3_SCYTO</name>
<evidence type="ECO:0000313" key="15">
    <source>
        <dbReference type="EMBL" id="GCB69400.1"/>
    </source>
</evidence>
<dbReference type="GO" id="GO:0043394">
    <property type="term" value="F:proteoglycan binding"/>
    <property type="evidence" value="ECO:0007669"/>
    <property type="project" value="TreeGrafter"/>
</dbReference>
<feature type="domain" description="Fibronectin type-III" evidence="12">
    <location>
        <begin position="1426"/>
        <end position="1521"/>
    </location>
</feature>
<dbReference type="FunFam" id="2.10.70.10:FF:000007">
    <property type="entry name" value="Fibronectin 1"/>
    <property type="match status" value="1"/>
</dbReference>
<feature type="region of interest" description="Disordered" evidence="10">
    <location>
        <begin position="1958"/>
        <end position="2044"/>
    </location>
</feature>
<dbReference type="CDD" id="cd00062">
    <property type="entry name" value="FN2"/>
    <property type="match status" value="2"/>
</dbReference>
<dbReference type="InterPro" id="IPR003961">
    <property type="entry name" value="FN3_dom"/>
</dbReference>
<keyword evidence="11" id="KW-0732">Signal</keyword>
<dbReference type="GO" id="GO:0008201">
    <property type="term" value="F:heparin binding"/>
    <property type="evidence" value="ECO:0007669"/>
    <property type="project" value="UniProtKB-KW"/>
</dbReference>
<proteinExistence type="predicted"/>
<dbReference type="SMART" id="SM00059">
    <property type="entry name" value="FN2"/>
    <property type="match status" value="2"/>
</dbReference>
<feature type="domain" description="Fibronectin type-III" evidence="12">
    <location>
        <begin position="1153"/>
        <end position="1244"/>
    </location>
</feature>
<feature type="domain" description="Fibronectin type-I" evidence="13">
    <location>
        <begin position="169"/>
        <end position="213"/>
    </location>
</feature>
<dbReference type="FunFam" id="2.10.70.10:FF:000006">
    <property type="entry name" value="Fibronectin 1"/>
    <property type="match status" value="2"/>
</dbReference>
<dbReference type="CDD" id="cd00063">
    <property type="entry name" value="FN3"/>
    <property type="match status" value="15"/>
</dbReference>
<keyword evidence="16" id="KW-1185">Reference proteome</keyword>
<dbReference type="FunFam" id="2.60.40.10:FF:000099">
    <property type="entry name" value="Fibronectin 1"/>
    <property type="match status" value="4"/>
</dbReference>
<gene>
    <name evidence="15" type="ORF">scyTo_0012419</name>
</gene>
<feature type="domain" description="Fibronectin type-III" evidence="12">
    <location>
        <begin position="886"/>
        <end position="975"/>
    </location>
</feature>
<evidence type="ECO:0000256" key="8">
    <source>
        <dbReference type="ARBA" id="ARBA00023180"/>
    </source>
</evidence>